<dbReference type="PANTHER" id="PTHR30290:SF9">
    <property type="entry name" value="OLIGOPEPTIDE-BINDING PROTEIN APPA"/>
    <property type="match status" value="1"/>
</dbReference>
<reference evidence="6 7" key="1">
    <citation type="submission" date="2020-07" db="EMBL/GenBank/DDBJ databases">
        <title>Screening of a cold-adapted Planococcus bacterium producing protease in traditional shrimp paste and protease identification by genome sequencing.</title>
        <authorList>
            <person name="Gao R."/>
            <person name="Leng W."/>
            <person name="Chu Q."/>
            <person name="Wu X."/>
            <person name="Liu H."/>
            <person name="Li X."/>
        </authorList>
    </citation>
    <scope>NUCLEOTIDE SEQUENCE [LARGE SCALE GENOMIC DNA]</scope>
    <source>
        <strain evidence="6 7">XJ11</strain>
    </source>
</reference>
<dbReference type="AlphaFoldDB" id="A0A7D7SGL6"/>
<evidence type="ECO:0000256" key="2">
    <source>
        <dbReference type="ARBA" id="ARBA00022448"/>
    </source>
</evidence>
<dbReference type="GO" id="GO:1904680">
    <property type="term" value="F:peptide transmembrane transporter activity"/>
    <property type="evidence" value="ECO:0007669"/>
    <property type="project" value="TreeGrafter"/>
</dbReference>
<dbReference type="GO" id="GO:0015833">
    <property type="term" value="P:peptide transport"/>
    <property type="evidence" value="ECO:0007669"/>
    <property type="project" value="TreeGrafter"/>
</dbReference>
<keyword evidence="3 4" id="KW-0732">Signal</keyword>
<evidence type="ECO:0000256" key="4">
    <source>
        <dbReference type="SAM" id="SignalP"/>
    </source>
</evidence>
<dbReference type="PIRSF" id="PIRSF002741">
    <property type="entry name" value="MppA"/>
    <property type="match status" value="1"/>
</dbReference>
<dbReference type="SUPFAM" id="SSF53850">
    <property type="entry name" value="Periplasmic binding protein-like II"/>
    <property type="match status" value="1"/>
</dbReference>
<name>A0A7D7SGL6_PLAMR</name>
<sequence>MKKLWQISILFIVSVLVLAACSSAQSDEGSGESSGAEGEAVKGGEIAIPIAADPTFNTWHPNAYAESNVVNRIIFTGLTKPGKDLSPSPALAEEWSASEDGNVWTFKLRQGVKWHDGEDFTADDVAFTFNDLVLDESLGSNGASNYKSLEEVVVVDDYTVEFHLERPWAALPAYLAFNSEIMPEHKLSGGDPWDNVEFNKKNPVGTGPYKMDTYTSGQSVSLVKNEEFYEGEPNLDKVTYKIVPDSNTQIAQAISKELDIFVMEDKSAIERIESSNDLEVVAADITRYFWIALNQEDERFTDAKVRQAFTHAIDRQAIVDSVLQGYGKVAHGPITPDQQAFYTDEVQQYPYDVELAKQLLSEAGWEDSDGDGVVDKDGEPFKIVFDIAIQGDLERIAQLVQQYLIEVGIDVELNVLEWNAMIQKNIIERDYEMMLNWWSYPTDPDVYAQYGSENAGTGNNIPGYQDAKLDELLQQGQATSDPEERAEVYREAQEYMAETLPYIYLWYPQELQLRNANLQGVPDTYFGATLHYIYEWYLDE</sequence>
<feature type="signal peptide" evidence="4">
    <location>
        <begin position="1"/>
        <end position="19"/>
    </location>
</feature>
<protein>
    <submittedName>
        <fullName evidence="6">ABC transporter substrate-binding protein</fullName>
    </submittedName>
</protein>
<dbReference type="Proteomes" id="UP000514716">
    <property type="component" value="Chromosome"/>
</dbReference>
<keyword evidence="2" id="KW-0813">Transport</keyword>
<comment type="similarity">
    <text evidence="1">Belongs to the bacterial solute-binding protein 5 family.</text>
</comment>
<dbReference type="PANTHER" id="PTHR30290">
    <property type="entry name" value="PERIPLASMIC BINDING COMPONENT OF ABC TRANSPORTER"/>
    <property type="match status" value="1"/>
</dbReference>
<evidence type="ECO:0000256" key="1">
    <source>
        <dbReference type="ARBA" id="ARBA00005695"/>
    </source>
</evidence>
<evidence type="ECO:0000256" key="3">
    <source>
        <dbReference type="ARBA" id="ARBA00022729"/>
    </source>
</evidence>
<dbReference type="RefSeq" id="WP_182091943.1">
    <property type="nucleotide sequence ID" value="NZ_CP059540.1"/>
</dbReference>
<dbReference type="PROSITE" id="PS51257">
    <property type="entry name" value="PROKAR_LIPOPROTEIN"/>
    <property type="match status" value="1"/>
</dbReference>
<evidence type="ECO:0000313" key="6">
    <source>
        <dbReference type="EMBL" id="QMT17225.1"/>
    </source>
</evidence>
<gene>
    <name evidence="6" type="ORF">H1Q58_14890</name>
</gene>
<dbReference type="FunFam" id="3.10.105.10:FF:000006">
    <property type="entry name" value="Peptide ABC transporter substrate-binding protein"/>
    <property type="match status" value="1"/>
</dbReference>
<feature type="chain" id="PRO_5038513492" evidence="4">
    <location>
        <begin position="20"/>
        <end position="540"/>
    </location>
</feature>
<keyword evidence="7" id="KW-1185">Reference proteome</keyword>
<dbReference type="Pfam" id="PF00496">
    <property type="entry name" value="SBP_bac_5"/>
    <property type="match status" value="1"/>
</dbReference>
<dbReference type="KEGG" id="pdec:H1Q58_14890"/>
<proteinExistence type="inferred from homology"/>
<dbReference type="Gene3D" id="3.90.76.10">
    <property type="entry name" value="Dipeptide-binding Protein, Domain 1"/>
    <property type="match status" value="1"/>
</dbReference>
<dbReference type="Gene3D" id="3.10.105.10">
    <property type="entry name" value="Dipeptide-binding Protein, Domain 3"/>
    <property type="match status" value="1"/>
</dbReference>
<dbReference type="Gene3D" id="3.40.190.10">
    <property type="entry name" value="Periplasmic binding protein-like II"/>
    <property type="match status" value="1"/>
</dbReference>
<accession>A0A7D7SGL6</accession>
<dbReference type="EMBL" id="CP059540">
    <property type="protein sequence ID" value="QMT17225.1"/>
    <property type="molecule type" value="Genomic_DNA"/>
</dbReference>
<evidence type="ECO:0000259" key="5">
    <source>
        <dbReference type="Pfam" id="PF00496"/>
    </source>
</evidence>
<organism evidence="6 7">
    <name type="scientific">Planococcus maritimus</name>
    <dbReference type="NCBI Taxonomy" id="192421"/>
    <lineage>
        <taxon>Bacteria</taxon>
        <taxon>Bacillati</taxon>
        <taxon>Bacillota</taxon>
        <taxon>Bacilli</taxon>
        <taxon>Bacillales</taxon>
        <taxon>Caryophanaceae</taxon>
        <taxon>Planococcus</taxon>
    </lineage>
</organism>
<dbReference type="InterPro" id="IPR000914">
    <property type="entry name" value="SBP_5_dom"/>
</dbReference>
<dbReference type="InterPro" id="IPR030678">
    <property type="entry name" value="Peptide/Ni-bd"/>
</dbReference>
<dbReference type="GO" id="GO:0043190">
    <property type="term" value="C:ATP-binding cassette (ABC) transporter complex"/>
    <property type="evidence" value="ECO:0007669"/>
    <property type="project" value="InterPro"/>
</dbReference>
<evidence type="ECO:0000313" key="7">
    <source>
        <dbReference type="Proteomes" id="UP000514716"/>
    </source>
</evidence>
<dbReference type="InterPro" id="IPR039424">
    <property type="entry name" value="SBP_5"/>
</dbReference>
<dbReference type="GO" id="GO:0042597">
    <property type="term" value="C:periplasmic space"/>
    <property type="evidence" value="ECO:0007669"/>
    <property type="project" value="UniProtKB-ARBA"/>
</dbReference>
<feature type="domain" description="Solute-binding protein family 5" evidence="5">
    <location>
        <begin position="87"/>
        <end position="450"/>
    </location>
</feature>